<organism evidence="1 2">
    <name type="scientific">Acer saccharum</name>
    <name type="common">Sugar maple</name>
    <dbReference type="NCBI Taxonomy" id="4024"/>
    <lineage>
        <taxon>Eukaryota</taxon>
        <taxon>Viridiplantae</taxon>
        <taxon>Streptophyta</taxon>
        <taxon>Embryophyta</taxon>
        <taxon>Tracheophyta</taxon>
        <taxon>Spermatophyta</taxon>
        <taxon>Magnoliopsida</taxon>
        <taxon>eudicotyledons</taxon>
        <taxon>Gunneridae</taxon>
        <taxon>Pentapetalae</taxon>
        <taxon>rosids</taxon>
        <taxon>malvids</taxon>
        <taxon>Sapindales</taxon>
        <taxon>Sapindaceae</taxon>
        <taxon>Hippocastanoideae</taxon>
        <taxon>Acereae</taxon>
        <taxon>Acer</taxon>
    </lineage>
</organism>
<dbReference type="AlphaFoldDB" id="A0AA39SJD0"/>
<dbReference type="Proteomes" id="UP001168877">
    <property type="component" value="Unassembled WGS sequence"/>
</dbReference>
<dbReference type="EMBL" id="JAUESC010000004">
    <property type="protein sequence ID" value="KAK0595372.1"/>
    <property type="molecule type" value="Genomic_DNA"/>
</dbReference>
<evidence type="ECO:0000313" key="1">
    <source>
        <dbReference type="EMBL" id="KAK0595372.1"/>
    </source>
</evidence>
<name>A0AA39SJD0_ACESA</name>
<sequence length="190" mass="20763">MCVDGPIIGSYGSGLNKAHVGKEKTSGQAEDVRISERVEPFLNTVLDKPESTTISLNQIIPKPSTNIATQPSPKMKRKKWKCSAREKHSNLVSGLMASPLQRKLTVSISAKKMARRNSLSPGPHSTLRLQQPATFAGDRSYAALSLIKLTAAFAHQSTSVVVAGIKITSSFFLFTSVWRFERQHKAKLSS</sequence>
<protein>
    <submittedName>
        <fullName evidence="1">Uncharacterized protein</fullName>
    </submittedName>
</protein>
<reference evidence="1" key="2">
    <citation type="submission" date="2023-06" db="EMBL/GenBank/DDBJ databases">
        <authorList>
            <person name="Swenson N.G."/>
            <person name="Wegrzyn J.L."/>
            <person name="Mcevoy S.L."/>
        </authorList>
    </citation>
    <scope>NUCLEOTIDE SEQUENCE</scope>
    <source>
        <strain evidence="1">NS2018</strain>
        <tissue evidence="1">Leaf</tissue>
    </source>
</reference>
<evidence type="ECO:0000313" key="2">
    <source>
        <dbReference type="Proteomes" id="UP001168877"/>
    </source>
</evidence>
<comment type="caution">
    <text evidence="1">The sequence shown here is derived from an EMBL/GenBank/DDBJ whole genome shotgun (WGS) entry which is preliminary data.</text>
</comment>
<accession>A0AA39SJD0</accession>
<gene>
    <name evidence="1" type="ORF">LWI29_006001</name>
</gene>
<keyword evidence="2" id="KW-1185">Reference proteome</keyword>
<proteinExistence type="predicted"/>
<reference evidence="1" key="1">
    <citation type="journal article" date="2022" name="Plant J.">
        <title>Strategies of tolerance reflected in two North American maple genomes.</title>
        <authorList>
            <person name="McEvoy S.L."/>
            <person name="Sezen U.U."/>
            <person name="Trouern-Trend A."/>
            <person name="McMahon S.M."/>
            <person name="Schaberg P.G."/>
            <person name="Yang J."/>
            <person name="Wegrzyn J.L."/>
            <person name="Swenson N.G."/>
        </authorList>
    </citation>
    <scope>NUCLEOTIDE SEQUENCE</scope>
    <source>
        <strain evidence="1">NS2018</strain>
    </source>
</reference>